<dbReference type="InterPro" id="IPR051014">
    <property type="entry name" value="Cation_Transport_ATPase_IB"/>
</dbReference>
<dbReference type="NCBIfam" id="TIGR01512">
    <property type="entry name" value="ATPase-IB2_Cd"/>
    <property type="match status" value="1"/>
</dbReference>
<comment type="subcellular location">
    <subcellularLocation>
        <location evidence="8">Cell membrane</location>
    </subcellularLocation>
    <subcellularLocation>
        <location evidence="1">Membrane</location>
    </subcellularLocation>
</comment>
<dbReference type="SUPFAM" id="SSF81653">
    <property type="entry name" value="Calcium ATPase, transduction domain A"/>
    <property type="match status" value="1"/>
</dbReference>
<dbReference type="Gene3D" id="2.70.150.10">
    <property type="entry name" value="Calcium-transporting ATPase, cytoplasmic transduction domain A"/>
    <property type="match status" value="1"/>
</dbReference>
<dbReference type="InterPro" id="IPR001757">
    <property type="entry name" value="P_typ_ATPase"/>
</dbReference>
<keyword evidence="11" id="KW-1185">Reference proteome</keyword>
<gene>
    <name evidence="10" type="ORF">B437_06702</name>
</gene>
<dbReference type="EMBL" id="ALVD01000005">
    <property type="protein sequence ID" value="EJU07343.1"/>
    <property type="molecule type" value="Genomic_DNA"/>
</dbReference>
<protein>
    <submittedName>
        <fullName evidence="10">Zinc-transporting ATPase</fullName>
    </submittedName>
</protein>
<dbReference type="InterPro" id="IPR036412">
    <property type="entry name" value="HAD-like_sf"/>
</dbReference>
<feature type="transmembrane region" description="Helical" evidence="8">
    <location>
        <begin position="255"/>
        <end position="283"/>
    </location>
</feature>
<dbReference type="PRINTS" id="PR00120">
    <property type="entry name" value="HATPASE"/>
</dbReference>
<evidence type="ECO:0000256" key="1">
    <source>
        <dbReference type="ARBA" id="ARBA00004370"/>
    </source>
</evidence>
<reference evidence="11" key="1">
    <citation type="journal article" date="2012" name="J. Bacteriol.">
        <title>Draft Genome Sequence of Fusobacterium nucleatum ChDC F128, Isolated from a Periodontitis Lesion.</title>
        <authorList>
            <person name="Park S.N."/>
            <person name="Kong S.W."/>
            <person name="Kim H.S."/>
            <person name="Park M.S."/>
            <person name="Lee J.W."/>
            <person name="Cho E."/>
            <person name="Lim Y.K."/>
            <person name="Choi M.H."/>
            <person name="Chang Y.H."/>
            <person name="Shin J.H."/>
            <person name="Park H.S."/>
            <person name="Choi S.H."/>
            <person name="Kook J.K."/>
        </authorList>
    </citation>
    <scope>NUCLEOTIDE SEQUENCE [LARGE SCALE GENOMIC DNA]</scope>
    <source>
        <strain evidence="11">ChDC F128</strain>
    </source>
</reference>
<dbReference type="Pfam" id="PF00702">
    <property type="entry name" value="Hydrolase"/>
    <property type="match status" value="1"/>
</dbReference>
<dbReference type="RefSeq" id="WP_005917809.1">
    <property type="nucleotide sequence ID" value="NZ_ALVD01000005.1"/>
</dbReference>
<comment type="caution">
    <text evidence="10">The sequence shown here is derived from an EMBL/GenBank/DDBJ whole genome shotgun (WGS) entry which is preliminary data.</text>
</comment>
<sequence length="614" mass="66722">MKKKKEVIIIISAVLFAIALFVRMTQNLQLILMLVAYILLGKDTVLKAVKNVEKGDFFDENFLMTVATLGAIMIGEYPEAVAVMLFYEVGELFQGYAINKSRKSIADMMDIKPEYANVIRDNKSIKVDPDEVQIDETIEIKPGERVPLDAIIIKGETTLDTSALTGESLPVEVREGATILSGCININSLILAKVTKEYFDSTVNKVLDLVENAAAKKSTSERLITRFAKIYTPIVISLAVLLAILPPIISGEYNFRLWIFRALAFLVVSCPCAFVISVPLSFFSGIGAASRAGILIKGGNYLEILSKVDTVVLDKTGTLTKGVFNVQKVVVIDKSIKEDEFISLVAMAESGSNHPISKSIQKYYNREIDKTSINSIKEISGKGIEALINNMKILVGNEKLVNVPSDLIIDDIGTILYVEIDNKFTGYIVISDEIKKDASKAIKGLKDVGVKKSIMLTGDIEKVGKKVGEELGLDEIYTNLLPQDKVSKFEEIIENKKSKGNVAFVGDGINDAPVLARADVGIAMGAMGSDAAIEAADVVIMTDEPSKIVTAIKSSKKTMKIAMQNIALAFGVKAIALILSALGIADMWMAVFADTGVTILAVLNSFRALKIKNN</sequence>
<dbReference type="InterPro" id="IPR023214">
    <property type="entry name" value="HAD_sf"/>
</dbReference>
<keyword evidence="8" id="KW-0547">Nucleotide-binding</keyword>
<feature type="transmembrane region" description="Helical" evidence="8">
    <location>
        <begin position="230"/>
        <end position="249"/>
    </location>
</feature>
<evidence type="ECO:0000259" key="9">
    <source>
        <dbReference type="Pfam" id="PF00122"/>
    </source>
</evidence>
<evidence type="ECO:0000256" key="6">
    <source>
        <dbReference type="ARBA" id="ARBA00022989"/>
    </source>
</evidence>
<evidence type="ECO:0000256" key="4">
    <source>
        <dbReference type="ARBA" id="ARBA00022723"/>
    </source>
</evidence>
<dbReference type="SUPFAM" id="SSF56784">
    <property type="entry name" value="HAD-like"/>
    <property type="match status" value="1"/>
</dbReference>
<evidence type="ECO:0000313" key="11">
    <source>
        <dbReference type="Proteomes" id="UP000004829"/>
    </source>
</evidence>
<evidence type="ECO:0000313" key="10">
    <source>
        <dbReference type="EMBL" id="EJU07343.1"/>
    </source>
</evidence>
<dbReference type="PRINTS" id="PR00119">
    <property type="entry name" value="CATATPASE"/>
</dbReference>
<dbReference type="InterPro" id="IPR018303">
    <property type="entry name" value="ATPase_P-typ_P_site"/>
</dbReference>
<dbReference type="Pfam" id="PF00122">
    <property type="entry name" value="E1-E2_ATPase"/>
    <property type="match status" value="1"/>
</dbReference>
<dbReference type="InterPro" id="IPR059000">
    <property type="entry name" value="ATPase_P-type_domA"/>
</dbReference>
<dbReference type="SFLD" id="SFLDS00003">
    <property type="entry name" value="Haloacid_Dehalogenase"/>
    <property type="match status" value="1"/>
</dbReference>
<dbReference type="InterPro" id="IPR023299">
    <property type="entry name" value="ATPase_P-typ_cyto_dom_N"/>
</dbReference>
<keyword evidence="3 8" id="KW-0812">Transmembrane</keyword>
<dbReference type="SFLD" id="SFLDF00027">
    <property type="entry name" value="p-type_atpase"/>
    <property type="match status" value="1"/>
</dbReference>
<keyword evidence="5" id="KW-1278">Translocase</keyword>
<evidence type="ECO:0000256" key="5">
    <source>
        <dbReference type="ARBA" id="ARBA00022967"/>
    </source>
</evidence>
<feature type="transmembrane region" description="Helical" evidence="8">
    <location>
        <begin position="7"/>
        <end position="24"/>
    </location>
</feature>
<comment type="similarity">
    <text evidence="2 8">Belongs to the cation transport ATPase (P-type) (TC 3.A.3) family. Type IB subfamily.</text>
</comment>
<accession>A0ABP2R3T4</accession>
<dbReference type="SUPFAM" id="SSF81665">
    <property type="entry name" value="Calcium ATPase, transmembrane domain M"/>
    <property type="match status" value="1"/>
</dbReference>
<dbReference type="PANTHER" id="PTHR48085:SF5">
    <property type="entry name" value="CADMIUM_ZINC-TRANSPORTING ATPASE HMA4-RELATED"/>
    <property type="match status" value="1"/>
</dbReference>
<keyword evidence="8" id="KW-1003">Cell membrane</keyword>
<dbReference type="Proteomes" id="UP000004829">
    <property type="component" value="Unassembled WGS sequence"/>
</dbReference>
<feature type="transmembrane region" description="Helical" evidence="8">
    <location>
        <begin position="591"/>
        <end position="609"/>
    </location>
</feature>
<feature type="transmembrane region" description="Helical" evidence="8">
    <location>
        <begin position="566"/>
        <end position="585"/>
    </location>
</feature>
<evidence type="ECO:0000256" key="7">
    <source>
        <dbReference type="ARBA" id="ARBA00023136"/>
    </source>
</evidence>
<dbReference type="Gene3D" id="3.40.50.1000">
    <property type="entry name" value="HAD superfamily/HAD-like"/>
    <property type="match status" value="1"/>
</dbReference>
<dbReference type="NCBIfam" id="TIGR01494">
    <property type="entry name" value="ATPase_P-type"/>
    <property type="match status" value="1"/>
</dbReference>
<dbReference type="Gene3D" id="3.40.1110.10">
    <property type="entry name" value="Calcium-transporting ATPase, cytoplasmic domain N"/>
    <property type="match status" value="1"/>
</dbReference>
<evidence type="ECO:0000256" key="3">
    <source>
        <dbReference type="ARBA" id="ARBA00022692"/>
    </source>
</evidence>
<dbReference type="SFLD" id="SFLDG00002">
    <property type="entry name" value="C1.7:_P-type_atpase_like"/>
    <property type="match status" value="1"/>
</dbReference>
<dbReference type="InterPro" id="IPR023298">
    <property type="entry name" value="ATPase_P-typ_TM_dom_sf"/>
</dbReference>
<proteinExistence type="inferred from homology"/>
<keyword evidence="6 8" id="KW-1133">Transmembrane helix</keyword>
<evidence type="ECO:0000256" key="8">
    <source>
        <dbReference type="RuleBase" id="RU362081"/>
    </source>
</evidence>
<evidence type="ECO:0000256" key="2">
    <source>
        <dbReference type="ARBA" id="ARBA00006024"/>
    </source>
</evidence>
<dbReference type="PANTHER" id="PTHR48085">
    <property type="entry name" value="CADMIUM/ZINC-TRANSPORTING ATPASE HMA2-RELATED"/>
    <property type="match status" value="1"/>
</dbReference>
<dbReference type="InterPro" id="IPR008250">
    <property type="entry name" value="ATPase_P-typ_transduc_dom_A_sf"/>
</dbReference>
<organism evidence="10 11">
    <name type="scientific">Fusobacterium hwasookii ChDC F128</name>
    <dbReference type="NCBI Taxonomy" id="1216362"/>
    <lineage>
        <taxon>Bacteria</taxon>
        <taxon>Fusobacteriati</taxon>
        <taxon>Fusobacteriota</taxon>
        <taxon>Fusobacteriia</taxon>
        <taxon>Fusobacteriales</taxon>
        <taxon>Fusobacteriaceae</taxon>
        <taxon>Fusobacterium</taxon>
    </lineage>
</organism>
<dbReference type="NCBIfam" id="TIGR01525">
    <property type="entry name" value="ATPase-IB_hvy"/>
    <property type="match status" value="1"/>
</dbReference>
<dbReference type="PROSITE" id="PS00154">
    <property type="entry name" value="ATPASE_E1_E2"/>
    <property type="match status" value="1"/>
</dbReference>
<dbReference type="InterPro" id="IPR044492">
    <property type="entry name" value="P_typ_ATPase_HD_dom"/>
</dbReference>
<keyword evidence="8" id="KW-0067">ATP-binding</keyword>
<keyword evidence="4 8" id="KW-0479">Metal-binding</keyword>
<feature type="domain" description="P-type ATPase A" evidence="9">
    <location>
        <begin position="112"/>
        <end position="211"/>
    </location>
</feature>
<keyword evidence="7 8" id="KW-0472">Membrane</keyword>
<dbReference type="CDD" id="cd07548">
    <property type="entry name" value="P-type_ATPase-Cd_Zn_Co_like"/>
    <property type="match status" value="1"/>
</dbReference>
<dbReference type="InterPro" id="IPR027256">
    <property type="entry name" value="P-typ_ATPase_IB"/>
</dbReference>
<name>A0ABP2R3T4_9FUSO</name>